<evidence type="ECO:0000256" key="6">
    <source>
        <dbReference type="ARBA" id="ARBA00023136"/>
    </source>
</evidence>
<comment type="subcellular location">
    <subcellularLocation>
        <location evidence="1">Cell membrane</location>
        <topology evidence="1">Multi-pass membrane protein</topology>
    </subcellularLocation>
</comment>
<evidence type="ECO:0000256" key="1">
    <source>
        <dbReference type="ARBA" id="ARBA00004651"/>
    </source>
</evidence>
<protein>
    <submittedName>
        <fullName evidence="11">MFS transporter</fullName>
    </submittedName>
</protein>
<organism evidence="11 12">
    <name type="scientific">Streptomyces smyrnaeus</name>
    <dbReference type="NCBI Taxonomy" id="1387713"/>
    <lineage>
        <taxon>Bacteria</taxon>
        <taxon>Bacillati</taxon>
        <taxon>Actinomycetota</taxon>
        <taxon>Actinomycetes</taxon>
        <taxon>Kitasatosporales</taxon>
        <taxon>Streptomycetaceae</taxon>
        <taxon>Streptomyces</taxon>
    </lineage>
</organism>
<dbReference type="PROSITE" id="PS00216">
    <property type="entry name" value="SUGAR_TRANSPORT_1"/>
    <property type="match status" value="1"/>
</dbReference>
<feature type="transmembrane region" description="Helical" evidence="9">
    <location>
        <begin position="74"/>
        <end position="93"/>
    </location>
</feature>
<feature type="transmembrane region" description="Helical" evidence="9">
    <location>
        <begin position="237"/>
        <end position="254"/>
    </location>
</feature>
<dbReference type="Proteomes" id="UP000721954">
    <property type="component" value="Unassembled WGS sequence"/>
</dbReference>
<keyword evidence="6 9" id="KW-0472">Membrane</keyword>
<dbReference type="GeneID" id="96262552"/>
<gene>
    <name evidence="11" type="ORF">JW613_28415</name>
</gene>
<dbReference type="InterPro" id="IPR005829">
    <property type="entry name" value="Sugar_transporter_CS"/>
</dbReference>
<dbReference type="InterPro" id="IPR020846">
    <property type="entry name" value="MFS_dom"/>
</dbReference>
<feature type="domain" description="Major facilitator superfamily (MFS) profile" evidence="10">
    <location>
        <begin position="8"/>
        <end position="464"/>
    </location>
</feature>
<feature type="transmembrane region" description="Helical" evidence="9">
    <location>
        <begin position="162"/>
        <end position="184"/>
    </location>
</feature>
<evidence type="ECO:0000313" key="11">
    <source>
        <dbReference type="EMBL" id="MBO8202185.1"/>
    </source>
</evidence>
<reference evidence="11 12" key="1">
    <citation type="submission" date="2021-02" db="EMBL/GenBank/DDBJ databases">
        <title>Streptomyces spirodelae sp. nov., isolated from duckweed.</title>
        <authorList>
            <person name="Saimee Y."/>
            <person name="Duangmal K."/>
        </authorList>
    </citation>
    <scope>NUCLEOTIDE SEQUENCE [LARGE SCALE GENOMIC DNA]</scope>
    <source>
        <strain evidence="11 12">DSM 42105</strain>
    </source>
</reference>
<evidence type="ECO:0000259" key="10">
    <source>
        <dbReference type="PROSITE" id="PS50850"/>
    </source>
</evidence>
<dbReference type="RefSeq" id="WP_209213742.1">
    <property type="nucleotide sequence ID" value="NZ_JAFFZM010000021.1"/>
</dbReference>
<sequence>MSTRERGILLVLCGAVFLEGIDVAMLNVALPVIRAELGMPIGELQWVMSSYVLGYGGFMLLGGRAADLYGRRRMFVLSLGVFLAFSALAGLASEGWTLIAARFVTGVAAAFMTPAGLSLITTSFTERRRRNKALLIYSGTGAAGFSTGLVLGGLLTMLGWRWVFFAPVALSALILAATLVLVPHEPRTGTGTEAGQRTGSAPRRSFDLAGGVTVTAALVLLVLGIERASHSSWPHTLVVLTAGAALLVLFVLIERRTAAPLIRLGMLRSGPLVRANATALLFAAAFFGFQFLVVLYLQELRDWTTLETSLAMLVTGVDAVLAPTVVPRLVNRFGSARVAFAGLLAATAAYAWFLPVGAQWPYPVMLPGLLLVGLAFALAYGPLAIMATDSIAEEEQGVAGALLFASVQFGAALGLSGAAAANAAGTGAQTPAALLDGYRAGLLVPLAAALLATAVGAFGLRRRRAPAAPGGPGTPGTPQDPGTPGAPDAAEVPAAQGRSGSGGVLTER</sequence>
<feature type="transmembrane region" description="Helical" evidence="9">
    <location>
        <begin position="338"/>
        <end position="358"/>
    </location>
</feature>
<dbReference type="InterPro" id="IPR011701">
    <property type="entry name" value="MFS"/>
</dbReference>
<evidence type="ECO:0000256" key="5">
    <source>
        <dbReference type="ARBA" id="ARBA00022989"/>
    </source>
</evidence>
<dbReference type="Gene3D" id="1.20.1250.20">
    <property type="entry name" value="MFS general substrate transporter like domains"/>
    <property type="match status" value="1"/>
</dbReference>
<evidence type="ECO:0000256" key="4">
    <source>
        <dbReference type="ARBA" id="ARBA00022692"/>
    </source>
</evidence>
<feature type="transmembrane region" description="Helical" evidence="9">
    <location>
        <begin position="275"/>
        <end position="297"/>
    </location>
</feature>
<dbReference type="SUPFAM" id="SSF103473">
    <property type="entry name" value="MFS general substrate transporter"/>
    <property type="match status" value="1"/>
</dbReference>
<feature type="region of interest" description="Disordered" evidence="8">
    <location>
        <begin position="464"/>
        <end position="508"/>
    </location>
</feature>
<evidence type="ECO:0000256" key="8">
    <source>
        <dbReference type="SAM" id="MobiDB-lite"/>
    </source>
</evidence>
<dbReference type="EMBL" id="JAFFZM010000021">
    <property type="protein sequence ID" value="MBO8202185.1"/>
    <property type="molecule type" value="Genomic_DNA"/>
</dbReference>
<dbReference type="PANTHER" id="PTHR42718">
    <property type="entry name" value="MAJOR FACILITATOR SUPERFAMILY MULTIDRUG TRANSPORTER MFSC"/>
    <property type="match status" value="1"/>
</dbReference>
<proteinExistence type="predicted"/>
<feature type="transmembrane region" description="Helical" evidence="9">
    <location>
        <begin position="205"/>
        <end position="225"/>
    </location>
</feature>
<keyword evidence="5 9" id="KW-1133">Transmembrane helix</keyword>
<keyword evidence="2" id="KW-0813">Transport</keyword>
<feature type="transmembrane region" description="Helical" evidence="9">
    <location>
        <begin position="309"/>
        <end position="326"/>
    </location>
</feature>
<feature type="compositionally biased region" description="Low complexity" evidence="8">
    <location>
        <begin position="476"/>
        <end position="490"/>
    </location>
</feature>
<feature type="transmembrane region" description="Helical" evidence="9">
    <location>
        <begin position="99"/>
        <end position="122"/>
    </location>
</feature>
<keyword evidence="3" id="KW-1003">Cell membrane</keyword>
<dbReference type="Pfam" id="PF07690">
    <property type="entry name" value="MFS_1"/>
    <property type="match status" value="1"/>
</dbReference>
<evidence type="ECO:0000313" key="12">
    <source>
        <dbReference type="Proteomes" id="UP000721954"/>
    </source>
</evidence>
<feature type="transmembrane region" description="Helical" evidence="9">
    <location>
        <begin position="44"/>
        <end position="62"/>
    </location>
</feature>
<dbReference type="InterPro" id="IPR036259">
    <property type="entry name" value="MFS_trans_sf"/>
</dbReference>
<keyword evidence="4 9" id="KW-0812">Transmembrane</keyword>
<accession>A0ABS3Y3E6</accession>
<evidence type="ECO:0000256" key="9">
    <source>
        <dbReference type="SAM" id="Phobius"/>
    </source>
</evidence>
<keyword evidence="7" id="KW-0046">Antibiotic resistance</keyword>
<keyword evidence="12" id="KW-1185">Reference proteome</keyword>
<feature type="transmembrane region" description="Helical" evidence="9">
    <location>
        <begin position="134"/>
        <end position="156"/>
    </location>
</feature>
<feature type="transmembrane region" description="Helical" evidence="9">
    <location>
        <begin position="364"/>
        <end position="385"/>
    </location>
</feature>
<name>A0ABS3Y3E6_9ACTN</name>
<dbReference type="CDD" id="cd17321">
    <property type="entry name" value="MFS_MMR_MDR_like"/>
    <property type="match status" value="1"/>
</dbReference>
<feature type="transmembrane region" description="Helical" evidence="9">
    <location>
        <begin position="440"/>
        <end position="460"/>
    </location>
</feature>
<dbReference type="PANTHER" id="PTHR42718:SF46">
    <property type="entry name" value="BLR6921 PROTEIN"/>
    <property type="match status" value="1"/>
</dbReference>
<evidence type="ECO:0000256" key="2">
    <source>
        <dbReference type="ARBA" id="ARBA00022448"/>
    </source>
</evidence>
<dbReference type="PROSITE" id="PS50850">
    <property type="entry name" value="MFS"/>
    <property type="match status" value="1"/>
</dbReference>
<dbReference type="Gene3D" id="1.20.1720.10">
    <property type="entry name" value="Multidrug resistance protein D"/>
    <property type="match status" value="1"/>
</dbReference>
<evidence type="ECO:0000256" key="7">
    <source>
        <dbReference type="ARBA" id="ARBA00023251"/>
    </source>
</evidence>
<evidence type="ECO:0000256" key="3">
    <source>
        <dbReference type="ARBA" id="ARBA00022475"/>
    </source>
</evidence>
<feature type="transmembrane region" description="Helical" evidence="9">
    <location>
        <begin position="397"/>
        <end position="420"/>
    </location>
</feature>
<feature type="compositionally biased region" description="Gly residues" evidence="8">
    <location>
        <begin position="499"/>
        <end position="508"/>
    </location>
</feature>
<comment type="caution">
    <text evidence="11">The sequence shown here is derived from an EMBL/GenBank/DDBJ whole genome shotgun (WGS) entry which is preliminary data.</text>
</comment>